<evidence type="ECO:0000313" key="3">
    <source>
        <dbReference type="Proteomes" id="UP001501295"/>
    </source>
</evidence>
<feature type="transmembrane region" description="Helical" evidence="1">
    <location>
        <begin position="70"/>
        <end position="88"/>
    </location>
</feature>
<dbReference type="EMBL" id="BAABLM010000001">
    <property type="protein sequence ID" value="GAA4668153.1"/>
    <property type="molecule type" value="Genomic_DNA"/>
</dbReference>
<reference evidence="3" key="1">
    <citation type="journal article" date="2019" name="Int. J. Syst. Evol. Microbiol.">
        <title>The Global Catalogue of Microorganisms (GCM) 10K type strain sequencing project: providing services to taxonomists for standard genome sequencing and annotation.</title>
        <authorList>
            <consortium name="The Broad Institute Genomics Platform"/>
            <consortium name="The Broad Institute Genome Sequencing Center for Infectious Disease"/>
            <person name="Wu L."/>
            <person name="Ma J."/>
        </authorList>
    </citation>
    <scope>NUCLEOTIDE SEQUENCE [LARGE SCALE GENOMIC DNA]</scope>
    <source>
        <strain evidence="3">JCM 18956</strain>
    </source>
</reference>
<feature type="transmembrane region" description="Helical" evidence="1">
    <location>
        <begin position="44"/>
        <end position="64"/>
    </location>
</feature>
<evidence type="ECO:0000313" key="2">
    <source>
        <dbReference type="EMBL" id="GAA4668153.1"/>
    </source>
</evidence>
<organism evidence="2 3">
    <name type="scientific">Frondihabitans cladoniiphilus</name>
    <dbReference type="NCBI Taxonomy" id="715785"/>
    <lineage>
        <taxon>Bacteria</taxon>
        <taxon>Bacillati</taxon>
        <taxon>Actinomycetota</taxon>
        <taxon>Actinomycetes</taxon>
        <taxon>Micrococcales</taxon>
        <taxon>Microbacteriaceae</taxon>
        <taxon>Frondihabitans</taxon>
    </lineage>
</organism>
<proteinExistence type="predicted"/>
<evidence type="ECO:0000256" key="1">
    <source>
        <dbReference type="SAM" id="Phobius"/>
    </source>
</evidence>
<feature type="transmembrane region" description="Helical" evidence="1">
    <location>
        <begin position="138"/>
        <end position="165"/>
    </location>
</feature>
<sequence>MDMDSPAVRAWAAAAPPPLEVSVGTNDLAPRRPRTLASSRTRHGWFIAASPLVLMMIITGLAAIAGGLSWAELLLVLVAVAGANLLTARRDLEELDRRGFSHGLSQHAIWATPFVYLFRRARGTRDDFYSYRLVWANAAFTVGAFVFVVGSILAATWVTGLTGILGSNPW</sequence>
<keyword evidence="1" id="KW-0812">Transmembrane</keyword>
<keyword evidence="1" id="KW-1133">Transmembrane helix</keyword>
<name>A0ABP8VNW4_9MICO</name>
<dbReference type="Proteomes" id="UP001501295">
    <property type="component" value="Unassembled WGS sequence"/>
</dbReference>
<accession>A0ABP8VNW4</accession>
<gene>
    <name evidence="2" type="ORF">GCM10025780_08400</name>
</gene>
<keyword evidence="1" id="KW-0472">Membrane</keyword>
<protein>
    <submittedName>
        <fullName evidence="2">Uncharacterized protein</fullName>
    </submittedName>
</protein>
<keyword evidence="3" id="KW-1185">Reference proteome</keyword>
<comment type="caution">
    <text evidence="2">The sequence shown here is derived from an EMBL/GenBank/DDBJ whole genome shotgun (WGS) entry which is preliminary data.</text>
</comment>